<keyword evidence="4 9" id="KW-0808">Transferase</keyword>
<evidence type="ECO:0000256" key="6">
    <source>
        <dbReference type="ARBA" id="ARBA00022694"/>
    </source>
</evidence>
<reference evidence="11 12" key="1">
    <citation type="journal article" date="2018" name="Sci. Rep.">
        <title>Raphidocelis subcapitata (=Pseudokirchneriella subcapitata) provides an insight into genome evolution and environmental adaptations in the Sphaeropleales.</title>
        <authorList>
            <person name="Suzuki S."/>
            <person name="Yamaguchi H."/>
            <person name="Nakajima N."/>
            <person name="Kawachi M."/>
        </authorList>
    </citation>
    <scope>NUCLEOTIDE SEQUENCE [LARGE SCALE GENOMIC DNA]</scope>
    <source>
        <strain evidence="11 12">NIES-35</strain>
    </source>
</reference>
<dbReference type="PROSITE" id="PS51625">
    <property type="entry name" value="SAM_MT_TRMB"/>
    <property type="match status" value="1"/>
</dbReference>
<comment type="pathway">
    <text evidence="9">tRNA modification; N(7)-methylguanine-tRNA biosynthesis.</text>
</comment>
<keyword evidence="2 9" id="KW-0820">tRNA-binding</keyword>
<protein>
    <recommendedName>
        <fullName evidence="9">tRNA (guanine-N(7)-)-methyltransferase</fullName>
        <ecNumber evidence="9">2.1.1.33</ecNumber>
    </recommendedName>
    <alternativeName>
        <fullName evidence="9">tRNA (guanine(46)-N(7))-methyltransferase</fullName>
    </alternativeName>
    <alternativeName>
        <fullName evidence="9">tRNA(m7G46)-methyltransferase</fullName>
    </alternativeName>
</protein>
<feature type="region of interest" description="Disordered" evidence="10">
    <location>
        <begin position="1"/>
        <end position="37"/>
    </location>
</feature>
<feature type="binding site" evidence="9">
    <location>
        <position position="76"/>
    </location>
    <ligand>
        <name>S-adenosyl-L-methionine</name>
        <dbReference type="ChEBI" id="CHEBI:59789"/>
    </ligand>
</feature>
<feature type="active site" evidence="9">
    <location>
        <position position="155"/>
    </location>
</feature>
<keyword evidence="6 9" id="KW-0819">tRNA processing</keyword>
<dbReference type="OrthoDB" id="47276at2759"/>
<evidence type="ECO:0000313" key="12">
    <source>
        <dbReference type="Proteomes" id="UP000247498"/>
    </source>
</evidence>
<comment type="function">
    <text evidence="9">Catalyzes the formation of N(7)-methylguanine at position 46 (m7G46) in tRNA.</text>
</comment>
<evidence type="ECO:0000256" key="8">
    <source>
        <dbReference type="ARBA" id="ARBA00023242"/>
    </source>
</evidence>
<keyword evidence="3 9" id="KW-0489">Methyltransferase</keyword>
<dbReference type="InterPro" id="IPR029063">
    <property type="entry name" value="SAM-dependent_MTases_sf"/>
</dbReference>
<name>A0A2V0P664_9CHLO</name>
<keyword evidence="8 9" id="KW-0539">Nucleus</keyword>
<evidence type="ECO:0000313" key="11">
    <source>
        <dbReference type="EMBL" id="GBF95069.1"/>
    </source>
</evidence>
<keyword evidence="12" id="KW-1185">Reference proteome</keyword>
<accession>A0A2V0P664</accession>
<organism evidence="11 12">
    <name type="scientific">Raphidocelis subcapitata</name>
    <dbReference type="NCBI Taxonomy" id="307507"/>
    <lineage>
        <taxon>Eukaryota</taxon>
        <taxon>Viridiplantae</taxon>
        <taxon>Chlorophyta</taxon>
        <taxon>core chlorophytes</taxon>
        <taxon>Chlorophyceae</taxon>
        <taxon>CS clade</taxon>
        <taxon>Sphaeropleales</taxon>
        <taxon>Selenastraceae</taxon>
        <taxon>Raphidocelis</taxon>
    </lineage>
</organism>
<dbReference type="GO" id="GO:0008176">
    <property type="term" value="F:tRNA (guanine(46)-N7)-methyltransferase activity"/>
    <property type="evidence" value="ECO:0007669"/>
    <property type="project" value="UniProtKB-UniRule"/>
</dbReference>
<sequence>MKRKADDERATAKHPRKSMYRARAHSNPFNDPIYDVPPHPDDMDWAKHFPERVQRGGEASTSGADSAPLVRFADIGCGFGGLLIKLAPLYPDTLMVGMELRDKVAEYVRERIACLRHEHPGEYHNASVLRTNSMKFLPNYFKKGQLTKMFFLFPDPHFKACNHRRRIIQTHLLTEYAHLLAPGGWIYTITDVPELGEWMRSRLESHPAFEPIPEAEVDADPAAQLLVESSEEGQKVARNGGTTYRAVFRRRADC</sequence>
<evidence type="ECO:0000256" key="3">
    <source>
        <dbReference type="ARBA" id="ARBA00022603"/>
    </source>
</evidence>
<dbReference type="InParanoid" id="A0A2V0P664"/>
<evidence type="ECO:0000256" key="7">
    <source>
        <dbReference type="ARBA" id="ARBA00022884"/>
    </source>
</evidence>
<dbReference type="SUPFAM" id="SSF53335">
    <property type="entry name" value="S-adenosyl-L-methionine-dependent methyltransferases"/>
    <property type="match status" value="1"/>
</dbReference>
<evidence type="ECO:0000256" key="2">
    <source>
        <dbReference type="ARBA" id="ARBA00022555"/>
    </source>
</evidence>
<evidence type="ECO:0000256" key="10">
    <source>
        <dbReference type="SAM" id="MobiDB-lite"/>
    </source>
</evidence>
<evidence type="ECO:0000256" key="1">
    <source>
        <dbReference type="ARBA" id="ARBA00000142"/>
    </source>
</evidence>
<dbReference type="PANTHER" id="PTHR23417">
    <property type="entry name" value="3-DEOXY-D-MANNO-OCTULOSONIC-ACID TRANSFERASE/TRNA GUANINE-N 7 - -METHYLTRANSFERASE"/>
    <property type="match status" value="1"/>
</dbReference>
<dbReference type="HAMAP" id="MF_03055">
    <property type="entry name" value="tRNA_methyltr_TrmB_euk"/>
    <property type="match status" value="1"/>
</dbReference>
<dbReference type="UniPathway" id="UPA00989"/>
<dbReference type="CDD" id="cd02440">
    <property type="entry name" value="AdoMet_MTases"/>
    <property type="match status" value="1"/>
</dbReference>
<dbReference type="PANTHER" id="PTHR23417:SF16">
    <property type="entry name" value="TRNA (GUANINE-N(7)-)-METHYLTRANSFERASE"/>
    <property type="match status" value="1"/>
</dbReference>
<feature type="compositionally biased region" description="Basic residues" evidence="10">
    <location>
        <begin position="12"/>
        <end position="24"/>
    </location>
</feature>
<gene>
    <name evidence="11" type="ORF">Rsub_07570</name>
</gene>
<proteinExistence type="inferred from homology"/>
<dbReference type="NCBIfam" id="TIGR00091">
    <property type="entry name" value="tRNA (guanosine(46)-N7)-methyltransferase TrmB"/>
    <property type="match status" value="1"/>
</dbReference>
<comment type="similarity">
    <text evidence="9">Belongs to the class I-like SAM-binding methyltransferase superfamily. TrmB family.</text>
</comment>
<feature type="binding site" evidence="9">
    <location>
        <begin position="230"/>
        <end position="232"/>
    </location>
    <ligand>
        <name>S-adenosyl-L-methionine</name>
        <dbReference type="ChEBI" id="CHEBI:59789"/>
    </ligand>
</feature>
<dbReference type="Proteomes" id="UP000247498">
    <property type="component" value="Unassembled WGS sequence"/>
</dbReference>
<dbReference type="Pfam" id="PF02390">
    <property type="entry name" value="Methyltransf_4"/>
    <property type="match status" value="1"/>
</dbReference>
<evidence type="ECO:0000256" key="4">
    <source>
        <dbReference type="ARBA" id="ARBA00022679"/>
    </source>
</evidence>
<dbReference type="FunCoup" id="A0A2V0P664">
    <property type="interactions" value="1737"/>
</dbReference>
<feature type="binding site" evidence="9">
    <location>
        <begin position="132"/>
        <end position="133"/>
    </location>
    <ligand>
        <name>S-adenosyl-L-methionine</name>
        <dbReference type="ChEBI" id="CHEBI:59789"/>
    </ligand>
</feature>
<evidence type="ECO:0000256" key="9">
    <source>
        <dbReference type="HAMAP-Rule" id="MF_03055"/>
    </source>
</evidence>
<comment type="subcellular location">
    <subcellularLocation>
        <location evidence="9">Nucleus</location>
    </subcellularLocation>
</comment>
<evidence type="ECO:0000256" key="5">
    <source>
        <dbReference type="ARBA" id="ARBA00022691"/>
    </source>
</evidence>
<dbReference type="AlphaFoldDB" id="A0A2V0P664"/>
<comment type="catalytic activity">
    <reaction evidence="1 9">
        <text>guanosine(46) in tRNA + S-adenosyl-L-methionine = N(7)-methylguanosine(46) in tRNA + S-adenosyl-L-homocysteine</text>
        <dbReference type="Rhea" id="RHEA:42708"/>
        <dbReference type="Rhea" id="RHEA-COMP:10188"/>
        <dbReference type="Rhea" id="RHEA-COMP:10189"/>
        <dbReference type="ChEBI" id="CHEBI:57856"/>
        <dbReference type="ChEBI" id="CHEBI:59789"/>
        <dbReference type="ChEBI" id="CHEBI:74269"/>
        <dbReference type="ChEBI" id="CHEBI:74480"/>
        <dbReference type="EC" id="2.1.1.33"/>
    </reaction>
</comment>
<dbReference type="Gene3D" id="3.40.50.150">
    <property type="entry name" value="Vaccinia Virus protein VP39"/>
    <property type="match status" value="1"/>
</dbReference>
<dbReference type="EMBL" id="BDRX01000059">
    <property type="protein sequence ID" value="GBF95069.1"/>
    <property type="molecule type" value="Genomic_DNA"/>
</dbReference>
<dbReference type="GO" id="GO:0043527">
    <property type="term" value="C:tRNA methyltransferase complex"/>
    <property type="evidence" value="ECO:0007669"/>
    <property type="project" value="TreeGrafter"/>
</dbReference>
<dbReference type="EC" id="2.1.1.33" evidence="9"/>
<feature type="binding site" evidence="9">
    <location>
        <begin position="99"/>
        <end position="100"/>
    </location>
    <ligand>
        <name>S-adenosyl-L-methionine</name>
        <dbReference type="ChEBI" id="CHEBI:59789"/>
    </ligand>
</feature>
<feature type="compositionally biased region" description="Basic and acidic residues" evidence="10">
    <location>
        <begin position="1"/>
        <end position="11"/>
    </location>
</feature>
<dbReference type="GO" id="GO:0000049">
    <property type="term" value="F:tRNA binding"/>
    <property type="evidence" value="ECO:0007669"/>
    <property type="project" value="UniProtKB-UniRule"/>
</dbReference>
<keyword evidence="7 9" id="KW-0694">RNA-binding</keyword>
<dbReference type="InterPro" id="IPR025763">
    <property type="entry name" value="Trm8_euk"/>
</dbReference>
<feature type="binding site" evidence="9">
    <location>
        <position position="152"/>
    </location>
    <ligand>
        <name>S-adenosyl-L-methionine</name>
        <dbReference type="ChEBI" id="CHEBI:59789"/>
    </ligand>
</feature>
<keyword evidence="5 9" id="KW-0949">S-adenosyl-L-methionine</keyword>
<dbReference type="InterPro" id="IPR003358">
    <property type="entry name" value="tRNA_(Gua-N-7)_MeTrfase_Trmb"/>
</dbReference>
<dbReference type="GO" id="GO:0005634">
    <property type="term" value="C:nucleus"/>
    <property type="evidence" value="ECO:0007669"/>
    <property type="project" value="UniProtKB-SubCell"/>
</dbReference>
<dbReference type="STRING" id="307507.A0A2V0P664"/>
<comment type="caution">
    <text evidence="11">The sequence shown here is derived from an EMBL/GenBank/DDBJ whole genome shotgun (WGS) entry which is preliminary data.</text>
</comment>